<dbReference type="KEGG" id="dbk:DGMP_28940"/>
<protein>
    <submittedName>
        <fullName evidence="2">Threonylcarbamoyl-AMP synthase</fullName>
    </submittedName>
</protein>
<evidence type="ECO:0000259" key="1">
    <source>
        <dbReference type="Pfam" id="PF01300"/>
    </source>
</evidence>
<dbReference type="NCBIfam" id="TIGR00057">
    <property type="entry name" value="L-threonylcarbamoyladenylate synthase"/>
    <property type="match status" value="1"/>
</dbReference>
<proteinExistence type="predicted"/>
<reference evidence="2" key="1">
    <citation type="submission" date="2020-09" db="EMBL/GenBank/DDBJ databases">
        <title>Desulfogranum mesoprofundum gen. nov., sp. nov., a novel mesophilic, sulfate-reducing chemolithoautotroph isolated from a deep-sea hydrothermal vent chimney in the Suiyo Seamount.</title>
        <authorList>
            <person name="Hashimoto Y."/>
            <person name="Nakagawa S."/>
        </authorList>
    </citation>
    <scope>NUCLEOTIDE SEQUENCE</scope>
    <source>
        <strain evidence="2">KT2</strain>
    </source>
</reference>
<keyword evidence="3" id="KW-1185">Reference proteome</keyword>
<name>A0A8D5FVN7_9BACT</name>
<evidence type="ECO:0000313" key="3">
    <source>
        <dbReference type="Proteomes" id="UP000826725"/>
    </source>
</evidence>
<organism evidence="2 3">
    <name type="scientific">Desulfomarina profundi</name>
    <dbReference type="NCBI Taxonomy" id="2772557"/>
    <lineage>
        <taxon>Bacteria</taxon>
        <taxon>Pseudomonadati</taxon>
        <taxon>Thermodesulfobacteriota</taxon>
        <taxon>Desulfobulbia</taxon>
        <taxon>Desulfobulbales</taxon>
        <taxon>Desulfobulbaceae</taxon>
        <taxon>Desulfomarina</taxon>
    </lineage>
</organism>
<dbReference type="InterPro" id="IPR006070">
    <property type="entry name" value="Sua5-like_dom"/>
</dbReference>
<dbReference type="Proteomes" id="UP000826725">
    <property type="component" value="Chromosome"/>
</dbReference>
<dbReference type="AlphaFoldDB" id="A0A8D5FVN7"/>
<accession>A0A8D5FVN7</accession>
<dbReference type="GO" id="GO:0003725">
    <property type="term" value="F:double-stranded RNA binding"/>
    <property type="evidence" value="ECO:0007669"/>
    <property type="project" value="InterPro"/>
</dbReference>
<evidence type="ECO:0000313" key="2">
    <source>
        <dbReference type="EMBL" id="BCL62201.1"/>
    </source>
</evidence>
<dbReference type="PANTHER" id="PTHR42828:SF3">
    <property type="entry name" value="THREONYLCARBAMOYL-AMP SYNTHASE"/>
    <property type="match status" value="1"/>
</dbReference>
<dbReference type="InterPro" id="IPR052532">
    <property type="entry name" value="SUA5_domain"/>
</dbReference>
<dbReference type="PANTHER" id="PTHR42828">
    <property type="entry name" value="DHBP SYNTHASE RIBB-LIKE ALPHA/BETA DOMAIN-CONTAINING PROTEIN"/>
    <property type="match status" value="1"/>
</dbReference>
<sequence>MLLSINPHNPQQRLVDQVVKRLKNGQVICYPTDTGYGIGCDLKNQKAIKRIIKLKNRSRQKPFSFMCSDLKHISQYAHVSNSAYRLLKKNLPGPYTFVLPGTKLVPKMMATKQKTVGIRVPGHPICQLLLATLGNPIINTSVQLQDEENLLSEPFEIEEYLKNRVDLIIDGGPVYPDPSSVIDLTGDYPEILREGKGDITPFR</sequence>
<feature type="domain" description="YrdC-like" evidence="1">
    <location>
        <begin position="22"/>
        <end position="195"/>
    </location>
</feature>
<gene>
    <name evidence="2" type="primary">yrdC</name>
    <name evidence="2" type="ORF">DGMP_28940</name>
</gene>
<dbReference type="EMBL" id="AP024086">
    <property type="protein sequence ID" value="BCL62201.1"/>
    <property type="molecule type" value="Genomic_DNA"/>
</dbReference>
<dbReference type="RefSeq" id="WP_228854586.1">
    <property type="nucleotide sequence ID" value="NZ_AP024086.1"/>
</dbReference>
<dbReference type="Pfam" id="PF01300">
    <property type="entry name" value="Sua5_yciO_yrdC"/>
    <property type="match status" value="1"/>
</dbReference>